<dbReference type="EMBL" id="JAKKPZ010000364">
    <property type="protein sequence ID" value="KAI1695895.1"/>
    <property type="molecule type" value="Genomic_DNA"/>
</dbReference>
<gene>
    <name evidence="10" type="ORF">DdX_19326</name>
</gene>
<evidence type="ECO:0000256" key="8">
    <source>
        <dbReference type="RuleBase" id="RU361236"/>
    </source>
</evidence>
<dbReference type="InterPro" id="IPR036444">
    <property type="entry name" value="PLipase_A2_dom_sf"/>
</dbReference>
<feature type="domain" description="Phospholipase A2-like central" evidence="9">
    <location>
        <begin position="27"/>
        <end position="143"/>
    </location>
</feature>
<keyword evidence="11" id="KW-1185">Reference proteome</keyword>
<feature type="binding site" evidence="5">
    <location>
        <position position="57"/>
    </location>
    <ligand>
        <name>Ca(2+)</name>
        <dbReference type="ChEBI" id="CHEBI:29108"/>
    </ligand>
</feature>
<dbReference type="EC" id="3.1.1.4" evidence="8"/>
<evidence type="ECO:0000313" key="11">
    <source>
        <dbReference type="Proteomes" id="UP001201812"/>
    </source>
</evidence>
<name>A0AAD4QX80_9BILA</name>
<dbReference type="InterPro" id="IPR001211">
    <property type="entry name" value="PLA2"/>
</dbReference>
<comment type="cofactor">
    <cofactor evidence="5">
        <name>Ca(2+)</name>
        <dbReference type="ChEBI" id="CHEBI:29108"/>
    </cofactor>
    <text evidence="5">Binds 1 Ca(2+) ion per subunit.</text>
</comment>
<evidence type="ECO:0000256" key="7">
    <source>
        <dbReference type="RuleBase" id="RU003654"/>
    </source>
</evidence>
<dbReference type="Proteomes" id="UP001201812">
    <property type="component" value="Unassembled WGS sequence"/>
</dbReference>
<accession>A0AAD4QX80</accession>
<keyword evidence="8" id="KW-0378">Hydrolase</keyword>
<feature type="disulfide bond" evidence="6">
    <location>
        <begin position="77"/>
        <end position="122"/>
    </location>
</feature>
<dbReference type="PANTHER" id="PTHR11716:SF107">
    <property type="entry name" value="PHOSPHOLIPASE A2"/>
    <property type="match status" value="1"/>
</dbReference>
<comment type="similarity">
    <text evidence="7">Belongs to the phospholipase A2 family.</text>
</comment>
<reference evidence="10" key="1">
    <citation type="submission" date="2022-01" db="EMBL/GenBank/DDBJ databases">
        <title>Genome Sequence Resource for Two Populations of Ditylenchus destructor, the Migratory Endoparasitic Phytonematode.</title>
        <authorList>
            <person name="Zhang H."/>
            <person name="Lin R."/>
            <person name="Xie B."/>
        </authorList>
    </citation>
    <scope>NUCLEOTIDE SEQUENCE</scope>
    <source>
        <strain evidence="10">BazhouSP</strain>
    </source>
</reference>
<dbReference type="GO" id="GO:0004623">
    <property type="term" value="F:phospholipase A2 activity"/>
    <property type="evidence" value="ECO:0007669"/>
    <property type="project" value="UniProtKB-EC"/>
</dbReference>
<comment type="caution">
    <text evidence="10">The sequence shown here is derived from an EMBL/GenBank/DDBJ whole genome shotgun (WGS) entry which is preliminary data.</text>
</comment>
<feature type="binding site" evidence="5">
    <location>
        <position position="55"/>
    </location>
    <ligand>
        <name>Ca(2+)</name>
        <dbReference type="ChEBI" id="CHEBI:29108"/>
    </ligand>
</feature>
<sequence length="145" mass="16337">MIIFGILLTFVFCVFSAPPPNEPSSRSLLELEEMMSEKLHTEPITTYDGYGCFCGLGSKSNTPVDAIDRCCMEHDACYGRSDDMGCASKWDIYSFNCNEEPFHCETITCIDEDSCHKFNCECDRTFVNCLAKLPVPKRKKPCNVS</sequence>
<dbReference type="GO" id="GO:0016042">
    <property type="term" value="P:lipid catabolic process"/>
    <property type="evidence" value="ECO:0007669"/>
    <property type="project" value="InterPro"/>
</dbReference>
<dbReference type="SUPFAM" id="SSF48619">
    <property type="entry name" value="Phospholipase A2, PLA2"/>
    <property type="match status" value="1"/>
</dbReference>
<feature type="disulfide bond" evidence="6">
    <location>
        <begin position="70"/>
        <end position="129"/>
    </location>
</feature>
<dbReference type="GO" id="GO:0005576">
    <property type="term" value="C:extracellular region"/>
    <property type="evidence" value="ECO:0007669"/>
    <property type="project" value="UniProtKB-SubCell"/>
</dbReference>
<dbReference type="PANTHER" id="PTHR11716">
    <property type="entry name" value="PHOSPHOLIPASE A2 FAMILY MEMBER"/>
    <property type="match status" value="1"/>
</dbReference>
<evidence type="ECO:0000259" key="9">
    <source>
        <dbReference type="SMART" id="SM00085"/>
    </source>
</evidence>
<dbReference type="SMART" id="SM00085">
    <property type="entry name" value="PA2c"/>
    <property type="match status" value="1"/>
</dbReference>
<proteinExistence type="inferred from homology"/>
<keyword evidence="2 8" id="KW-0964">Secreted</keyword>
<keyword evidence="3 6" id="KW-1015">Disulfide bond</keyword>
<organism evidence="10 11">
    <name type="scientific">Ditylenchus destructor</name>
    <dbReference type="NCBI Taxonomy" id="166010"/>
    <lineage>
        <taxon>Eukaryota</taxon>
        <taxon>Metazoa</taxon>
        <taxon>Ecdysozoa</taxon>
        <taxon>Nematoda</taxon>
        <taxon>Chromadorea</taxon>
        <taxon>Rhabditida</taxon>
        <taxon>Tylenchina</taxon>
        <taxon>Tylenchomorpha</taxon>
        <taxon>Sphaerularioidea</taxon>
        <taxon>Anguinidae</taxon>
        <taxon>Anguininae</taxon>
        <taxon>Ditylenchus</taxon>
    </lineage>
</organism>
<feature type="binding site" evidence="5">
    <location>
        <position position="53"/>
    </location>
    <ligand>
        <name>Ca(2+)</name>
        <dbReference type="ChEBI" id="CHEBI:29108"/>
    </ligand>
</feature>
<keyword evidence="5 8" id="KW-0106">Calcium</keyword>
<feature type="chain" id="PRO_5041767733" description="Phospholipase A2" evidence="8">
    <location>
        <begin position="17"/>
        <end position="145"/>
    </location>
</feature>
<dbReference type="PROSITE" id="PS00118">
    <property type="entry name" value="PA2_HIS"/>
    <property type="match status" value="1"/>
</dbReference>
<dbReference type="CDD" id="cd00125">
    <property type="entry name" value="PLA2c"/>
    <property type="match status" value="1"/>
</dbReference>
<evidence type="ECO:0000256" key="2">
    <source>
        <dbReference type="ARBA" id="ARBA00022525"/>
    </source>
</evidence>
<evidence type="ECO:0000256" key="5">
    <source>
        <dbReference type="PIRSR" id="PIRSR601211-2"/>
    </source>
</evidence>
<feature type="signal peptide" evidence="8">
    <location>
        <begin position="1"/>
        <end position="16"/>
    </location>
</feature>
<dbReference type="AlphaFoldDB" id="A0AAD4QX80"/>
<dbReference type="PRINTS" id="PR00389">
    <property type="entry name" value="PHPHLIPASEA2"/>
</dbReference>
<keyword evidence="8" id="KW-0732">Signal</keyword>
<evidence type="ECO:0000256" key="6">
    <source>
        <dbReference type="PIRSR" id="PIRSR601211-3"/>
    </source>
</evidence>
<feature type="binding site" evidence="5">
    <location>
        <position position="75"/>
    </location>
    <ligand>
        <name>Ca(2+)</name>
        <dbReference type="ChEBI" id="CHEBI:29108"/>
    </ligand>
</feature>
<feature type="disulfide bond" evidence="6">
    <location>
        <begin position="109"/>
        <end position="120"/>
    </location>
</feature>
<keyword evidence="8" id="KW-0443">Lipid metabolism</keyword>
<keyword evidence="5" id="KW-0479">Metal-binding</keyword>
<dbReference type="InterPro" id="IPR033113">
    <property type="entry name" value="PLA2_histidine"/>
</dbReference>
<protein>
    <recommendedName>
        <fullName evidence="8">Phospholipase A2</fullName>
        <ecNumber evidence="8">3.1.1.4</ecNumber>
    </recommendedName>
</protein>
<dbReference type="InterPro" id="IPR016090">
    <property type="entry name" value="PLA2-like_dom"/>
</dbReference>
<dbReference type="GO" id="GO:0005509">
    <property type="term" value="F:calcium ion binding"/>
    <property type="evidence" value="ECO:0007669"/>
    <property type="project" value="InterPro"/>
</dbReference>
<evidence type="ECO:0000256" key="1">
    <source>
        <dbReference type="ARBA" id="ARBA00004613"/>
    </source>
</evidence>
<dbReference type="Pfam" id="PF00068">
    <property type="entry name" value="Phospholip_A2_1"/>
    <property type="match status" value="1"/>
</dbReference>
<feature type="disulfide bond" evidence="6">
    <location>
        <begin position="86"/>
        <end position="115"/>
    </location>
</feature>
<evidence type="ECO:0000313" key="10">
    <source>
        <dbReference type="EMBL" id="KAI1695895.1"/>
    </source>
</evidence>
<evidence type="ECO:0000256" key="3">
    <source>
        <dbReference type="ARBA" id="ARBA00023157"/>
    </source>
</evidence>
<evidence type="ECO:0000256" key="4">
    <source>
        <dbReference type="PIRSR" id="PIRSR601211-1"/>
    </source>
</evidence>
<dbReference type="GO" id="GO:0006644">
    <property type="term" value="P:phospholipid metabolic process"/>
    <property type="evidence" value="ECO:0007669"/>
    <property type="project" value="InterPro"/>
</dbReference>
<feature type="active site" evidence="4">
    <location>
        <position position="74"/>
    </location>
</feature>
<feature type="active site" evidence="4">
    <location>
        <position position="123"/>
    </location>
</feature>
<dbReference type="GO" id="GO:0050482">
    <property type="term" value="P:arachidonate secretion"/>
    <property type="evidence" value="ECO:0007669"/>
    <property type="project" value="InterPro"/>
</dbReference>
<dbReference type="Gene3D" id="1.20.90.10">
    <property type="entry name" value="Phospholipase A2 domain"/>
    <property type="match status" value="1"/>
</dbReference>
<feature type="disulfide bond" evidence="6">
    <location>
        <begin position="54"/>
        <end position="71"/>
    </location>
</feature>
<comment type="subcellular location">
    <subcellularLocation>
        <location evidence="1 8">Secreted</location>
    </subcellularLocation>
</comment>
<comment type="catalytic activity">
    <reaction evidence="8">
        <text>a 1,2-diacyl-sn-glycero-3-phosphocholine + H2O = a 1-acyl-sn-glycero-3-phosphocholine + a fatty acid + H(+)</text>
        <dbReference type="Rhea" id="RHEA:15801"/>
        <dbReference type="ChEBI" id="CHEBI:15377"/>
        <dbReference type="ChEBI" id="CHEBI:15378"/>
        <dbReference type="ChEBI" id="CHEBI:28868"/>
        <dbReference type="ChEBI" id="CHEBI:57643"/>
        <dbReference type="ChEBI" id="CHEBI:58168"/>
        <dbReference type="EC" id="3.1.1.4"/>
    </reaction>
</comment>